<organism evidence="1 2">
    <name type="scientific">Plasmodium falciparum (isolate Dd2)</name>
    <dbReference type="NCBI Taxonomy" id="57267"/>
    <lineage>
        <taxon>Eukaryota</taxon>
        <taxon>Sar</taxon>
        <taxon>Alveolata</taxon>
        <taxon>Apicomplexa</taxon>
        <taxon>Aconoidasida</taxon>
        <taxon>Haemosporida</taxon>
        <taxon>Plasmodiidae</taxon>
        <taxon>Plasmodium</taxon>
        <taxon>Plasmodium (Laverania)</taxon>
    </lineage>
</organism>
<reference evidence="2" key="2">
    <citation type="submission" date="2006-09" db="EMBL/GenBank/DDBJ databases">
        <title>The genome sequence of Plasmodium falciparum Dd2.</title>
        <authorList>
            <consortium name="The Broad Institute Genome Sequencing Platform"/>
            <person name="Birren B."/>
            <person name="Lander E."/>
            <person name="Galagan J."/>
            <person name="Nusbaum C."/>
            <person name="Devon K."/>
            <person name="Henn M."/>
            <person name="Jaffe D."/>
            <person name="Butler J."/>
            <person name="Alvarez P."/>
            <person name="Gnerre S."/>
            <person name="Grabherr M."/>
            <person name="Kleber M."/>
            <person name="Mauceli E."/>
            <person name="Brockman W."/>
            <person name="MacCallum I.A."/>
            <person name="Rounsley S."/>
            <person name="Young S."/>
            <person name="LaButti K."/>
            <person name="Pushparaj V."/>
            <person name="DeCaprio D."/>
            <person name="Crawford M."/>
            <person name="Koehrsen M."/>
            <person name="Engels R."/>
            <person name="Montgomery P."/>
            <person name="Pearson M."/>
            <person name="Howarth C."/>
            <person name="Larson L."/>
            <person name="Luoma S."/>
            <person name="White J."/>
            <person name="Kodira C."/>
            <person name="Zeng Q."/>
            <person name="O'Leary S."/>
            <person name="Yandava C."/>
            <person name="Alvarado L."/>
            <person name="Wirth D."/>
            <person name="Volkman S."/>
            <person name="Hartl D."/>
        </authorList>
    </citation>
    <scope>NUCLEOTIDE SEQUENCE [LARGE SCALE GENOMIC DNA]</scope>
</reference>
<dbReference type="AlphaFoldDB" id="A0A0L7M7V1"/>
<dbReference type="PANTHER" id="PTHR19879:SF1">
    <property type="entry name" value="CANNONBALL-RELATED"/>
    <property type="match status" value="1"/>
</dbReference>
<dbReference type="OrthoDB" id="10266330at2759"/>
<dbReference type="Pfam" id="PF00400">
    <property type="entry name" value="WD40"/>
    <property type="match status" value="2"/>
</dbReference>
<name>A0A0L7M7V1_PLAF4</name>
<evidence type="ECO:0000313" key="2">
    <source>
        <dbReference type="Proteomes" id="UP000054282"/>
    </source>
</evidence>
<protein>
    <submittedName>
        <fullName evidence="1">Uncharacterized protein</fullName>
    </submittedName>
</protein>
<dbReference type="EMBL" id="GG701840">
    <property type="protein sequence ID" value="KOB88949.1"/>
    <property type="molecule type" value="Genomic_DNA"/>
</dbReference>
<proteinExistence type="predicted"/>
<dbReference type="GO" id="GO:0006367">
    <property type="term" value="P:transcription initiation at RNA polymerase II promoter"/>
    <property type="evidence" value="ECO:0007669"/>
    <property type="project" value="TreeGrafter"/>
</dbReference>
<evidence type="ECO:0000313" key="1">
    <source>
        <dbReference type="EMBL" id="KOB88949.1"/>
    </source>
</evidence>
<gene>
    <name evidence="1" type="ORF">PFDG_03958</name>
</gene>
<dbReference type="Gene3D" id="2.130.10.10">
    <property type="entry name" value="YVTN repeat-like/Quinoprotein amine dehydrogenase"/>
    <property type="match status" value="1"/>
</dbReference>
<dbReference type="KEGG" id="pfd:PFDG_03958"/>
<dbReference type="GO" id="GO:0005669">
    <property type="term" value="C:transcription factor TFIID complex"/>
    <property type="evidence" value="ECO:0007669"/>
    <property type="project" value="TreeGrafter"/>
</dbReference>
<dbReference type="PANTHER" id="PTHR19879">
    <property type="entry name" value="TRANSCRIPTION INITIATION FACTOR TFIID"/>
    <property type="match status" value="1"/>
</dbReference>
<dbReference type="OMA" id="FMFANFF"/>
<dbReference type="Proteomes" id="UP000054282">
    <property type="component" value="Unassembled WGS sequence"/>
</dbReference>
<accession>A0A0L7M7V1</accession>
<dbReference type="InterPro" id="IPR015943">
    <property type="entry name" value="WD40/YVTN_repeat-like_dom_sf"/>
</dbReference>
<dbReference type="SUPFAM" id="SSF50978">
    <property type="entry name" value="WD40 repeat-like"/>
    <property type="match status" value="1"/>
</dbReference>
<dbReference type="InterPro" id="IPR001680">
    <property type="entry name" value="WD40_rpt"/>
</dbReference>
<dbReference type="SMART" id="SM00320">
    <property type="entry name" value="WD40"/>
    <property type="match status" value="4"/>
</dbReference>
<dbReference type="InterPro" id="IPR036322">
    <property type="entry name" value="WD40_repeat_dom_sf"/>
</dbReference>
<reference evidence="2" key="1">
    <citation type="submission" date="2006-09" db="EMBL/GenBank/DDBJ databases">
        <title>Annotation of Plasmodium falciparum Dd2.</title>
        <authorList>
            <consortium name="The Broad Institute Genome Sequencing Platform"/>
            <person name="Volkman S.K."/>
            <person name="Neafsey D.E."/>
            <person name="Dash A.P."/>
            <person name="Chitnis C.E."/>
            <person name="Hartl D.L."/>
            <person name="Young S.K."/>
            <person name="Zeng Q."/>
            <person name="Koehrsen M."/>
            <person name="Alvarado L."/>
            <person name="Berlin A."/>
            <person name="Borenstein D."/>
            <person name="Chapman S.B."/>
            <person name="Chen Z."/>
            <person name="Engels R."/>
            <person name="Freedman E."/>
            <person name="Gellesch M."/>
            <person name="Goldberg J."/>
            <person name="Griggs A."/>
            <person name="Gujja S."/>
            <person name="Heilman E.R."/>
            <person name="Heiman D.I."/>
            <person name="Howarth C."/>
            <person name="Jen D."/>
            <person name="Larson L."/>
            <person name="Mehta T."/>
            <person name="Neiman D."/>
            <person name="Park D."/>
            <person name="Pearson M."/>
            <person name="Roberts A."/>
            <person name="Saif S."/>
            <person name="Shea T."/>
            <person name="Shenoy N."/>
            <person name="Sisk P."/>
            <person name="Stolte C."/>
            <person name="Sykes S."/>
            <person name="Walk T."/>
            <person name="White J."/>
            <person name="Yandava C."/>
            <person name="Haas B."/>
            <person name="Henn M.R."/>
            <person name="Nusbaum C."/>
            <person name="Birren B."/>
        </authorList>
    </citation>
    <scope>NUCLEOTIDE SEQUENCE [LARGE SCALE GENOMIC DNA]</scope>
</reference>
<sequence length="333" mass="39485">MYYLFCFMFANFFLQYQDENKKSLTEKEQNNYVPNENNDAYYYYKHILKTQATNRLRVTKKNIPSILYYCLNNCNDLTCAELSGYDGSLIATAHSNNIIKLWNLKKSEMNKVMNEKRDIDEINEYMDDVRKHESYLNGKKSIPLDIDEYNNKGVSKLYGNTFNVSSLSFGETDKILLSGNLNGDIYLYSTISNKNYVKYVGGHTPIWSIDTAFLGYFFATAEDDGNLRIYSTNKTYPFITYKYNCPVNVCKYHYNNTLVACGYYGNIKKMNIFQKLKYIIYHHIKGNSYKLIYKYVYVYMFLYYTFVHMFYYSFLSFFQIIMYIYTMLGLIHS</sequence>
<dbReference type="GO" id="GO:0016251">
    <property type="term" value="F:RNA polymerase II general transcription initiation factor activity"/>
    <property type="evidence" value="ECO:0007669"/>
    <property type="project" value="TreeGrafter"/>
</dbReference>